<dbReference type="InterPro" id="IPR050951">
    <property type="entry name" value="Retrovirus_Pol_polyprotein"/>
</dbReference>
<dbReference type="Pfam" id="PF17921">
    <property type="entry name" value="Integrase_H2C2"/>
    <property type="match status" value="1"/>
</dbReference>
<dbReference type="Proteomes" id="UP001152622">
    <property type="component" value="Chromosome 3"/>
</dbReference>
<dbReference type="InterPro" id="IPR043128">
    <property type="entry name" value="Rev_trsase/Diguanyl_cyclase"/>
</dbReference>
<dbReference type="Gene3D" id="3.10.10.10">
    <property type="entry name" value="HIV Type 1 Reverse Transcriptase, subunit A, domain 1"/>
    <property type="match status" value="1"/>
</dbReference>
<organism evidence="7 8">
    <name type="scientific">Synaphobranchus kaupii</name>
    <name type="common">Kaup's arrowtooth eel</name>
    <dbReference type="NCBI Taxonomy" id="118154"/>
    <lineage>
        <taxon>Eukaryota</taxon>
        <taxon>Metazoa</taxon>
        <taxon>Chordata</taxon>
        <taxon>Craniata</taxon>
        <taxon>Vertebrata</taxon>
        <taxon>Euteleostomi</taxon>
        <taxon>Actinopterygii</taxon>
        <taxon>Neopterygii</taxon>
        <taxon>Teleostei</taxon>
        <taxon>Anguilliformes</taxon>
        <taxon>Synaphobranchidae</taxon>
        <taxon>Synaphobranchus</taxon>
    </lineage>
</organism>
<feature type="domain" description="Reverse transcriptase" evidence="5">
    <location>
        <begin position="1"/>
        <end position="128"/>
    </location>
</feature>
<name>A0A9Q1FY50_SYNKA</name>
<dbReference type="Gene3D" id="3.30.420.10">
    <property type="entry name" value="Ribonuclease H-like superfamily/Ribonuclease H"/>
    <property type="match status" value="1"/>
</dbReference>
<feature type="compositionally biased region" description="Polar residues" evidence="4">
    <location>
        <begin position="639"/>
        <end position="653"/>
    </location>
</feature>
<protein>
    <recommendedName>
        <fullName evidence="3">Gypsy retrotransposon integrase-like protein 1</fullName>
        <ecNumber evidence="2">3.1.26.4</ecNumber>
    </recommendedName>
</protein>
<keyword evidence="8" id="KW-1185">Reference proteome</keyword>
<dbReference type="InterPro" id="IPR036397">
    <property type="entry name" value="RNaseH_sf"/>
</dbReference>
<dbReference type="EMBL" id="JAINUF010000003">
    <property type="protein sequence ID" value="KAJ8369403.1"/>
    <property type="molecule type" value="Genomic_DNA"/>
</dbReference>
<accession>A0A9Q1FY50</accession>
<evidence type="ECO:0000259" key="5">
    <source>
        <dbReference type="PROSITE" id="PS50878"/>
    </source>
</evidence>
<feature type="region of interest" description="Disordered" evidence="4">
    <location>
        <begin position="590"/>
        <end position="663"/>
    </location>
</feature>
<dbReference type="GO" id="GO:0015074">
    <property type="term" value="P:DNA integration"/>
    <property type="evidence" value="ECO:0007669"/>
    <property type="project" value="InterPro"/>
</dbReference>
<gene>
    <name evidence="7" type="ORF">SKAU_G00094310</name>
</gene>
<feature type="compositionally biased region" description="Basic and acidic residues" evidence="4">
    <location>
        <begin position="592"/>
        <end position="608"/>
    </location>
</feature>
<dbReference type="InterPro" id="IPR000477">
    <property type="entry name" value="RT_dom"/>
</dbReference>
<dbReference type="Gene3D" id="1.10.340.70">
    <property type="match status" value="1"/>
</dbReference>
<dbReference type="Gene3D" id="3.30.70.270">
    <property type="match status" value="1"/>
</dbReference>
<evidence type="ECO:0000256" key="2">
    <source>
        <dbReference type="ARBA" id="ARBA00012180"/>
    </source>
</evidence>
<proteinExistence type="inferred from homology"/>
<evidence type="ECO:0000256" key="3">
    <source>
        <dbReference type="ARBA" id="ARBA00039658"/>
    </source>
</evidence>
<dbReference type="PROSITE" id="PS50878">
    <property type="entry name" value="RT_POL"/>
    <property type="match status" value="1"/>
</dbReference>
<dbReference type="GO" id="GO:0003676">
    <property type="term" value="F:nucleic acid binding"/>
    <property type="evidence" value="ECO:0007669"/>
    <property type="project" value="InterPro"/>
</dbReference>
<dbReference type="Pfam" id="PF00078">
    <property type="entry name" value="RVT_1"/>
    <property type="match status" value="1"/>
</dbReference>
<dbReference type="FunFam" id="1.10.340.70:FF:000001">
    <property type="entry name" value="Retrovirus-related Pol polyprotein from transposon gypsy-like Protein"/>
    <property type="match status" value="1"/>
</dbReference>
<feature type="domain" description="Integrase catalytic" evidence="6">
    <location>
        <begin position="392"/>
        <end position="483"/>
    </location>
</feature>
<dbReference type="InterPro" id="IPR043502">
    <property type="entry name" value="DNA/RNA_pol_sf"/>
</dbReference>
<dbReference type="PANTHER" id="PTHR37984:SF15">
    <property type="entry name" value="INTEGRASE CATALYTIC DOMAIN-CONTAINING PROTEIN"/>
    <property type="match status" value="1"/>
</dbReference>
<dbReference type="CDD" id="cd01647">
    <property type="entry name" value="RT_LTR"/>
    <property type="match status" value="1"/>
</dbReference>
<sequence>MLDSLHGSSWFSVLDQGKAYHQGFLDPESRPLTAFITPWGLYQWNRIPFGLSSAPAEFQRSMEDCLRGLRDVICQPYLDDNLVHSPSFDSHVEHIRAVLQRYQKHGVKLSPHKCDVFKRKVRFLGRMVSEDGYTMDPAEIAPVQALKDQPPSTVAKLNATGHHWVGELADFNFTIRYRPGKKNADADGLSRLPLDINQYMAQCTAEVKQDVIRAAVESAVLQRGNTLHVTTVVSKSAISLVQDATSLSAGKSLSQEDIRVSQEKDAMIGRFLQHKAQDYLPKGRALKAELPDVRILLRQWNKLQVNEDGVLYRRVNGREQLLLPKEHHDTVFRERHKEMGHLGAERTLGLIREKFYWPQMQSDVEHFVMNACECLKRKRPTKITRAPLTSITTTYPFELVSIDFLHLETCKHGYEYILLVMDHFTRFAKAYATKKKSAKTVVDKIFNHYALNFSFPARIHHDMGREFENQLFSQLQKEQQVSYEEYVAKWQSQMKEAYEIASTAAQKEAVRGKRYYDKKTYGAQLHPGNRVLLRNLKERGGPGKLRSHWEETVYVVVSQRNPDIPVYEIRPERGGKNRVVHQNLLLPCDSLPVEKPERKEPGKVERSLRQNRGKAPQQQLSRDTDMDSEDEGDLVWRFPNQNNFDGRATSPTPENDACEQQVE</sequence>
<dbReference type="GO" id="GO:0004523">
    <property type="term" value="F:RNA-DNA hybrid ribonuclease activity"/>
    <property type="evidence" value="ECO:0007669"/>
    <property type="project" value="UniProtKB-EC"/>
</dbReference>
<evidence type="ECO:0000259" key="6">
    <source>
        <dbReference type="PROSITE" id="PS50994"/>
    </source>
</evidence>
<evidence type="ECO:0000256" key="4">
    <source>
        <dbReference type="SAM" id="MobiDB-lite"/>
    </source>
</evidence>
<dbReference type="InterPro" id="IPR001584">
    <property type="entry name" value="Integrase_cat-core"/>
</dbReference>
<comment type="similarity">
    <text evidence="1">Belongs to the beta type-B retroviral polymerase family. HERV class-II K(HML-2) pol subfamily.</text>
</comment>
<evidence type="ECO:0000313" key="7">
    <source>
        <dbReference type="EMBL" id="KAJ8369403.1"/>
    </source>
</evidence>
<reference evidence="7" key="1">
    <citation type="journal article" date="2023" name="Science">
        <title>Genome structures resolve the early diversification of teleost fishes.</title>
        <authorList>
            <person name="Parey E."/>
            <person name="Louis A."/>
            <person name="Montfort J."/>
            <person name="Bouchez O."/>
            <person name="Roques C."/>
            <person name="Iampietro C."/>
            <person name="Lluch J."/>
            <person name="Castinel A."/>
            <person name="Donnadieu C."/>
            <person name="Desvignes T."/>
            <person name="Floi Bucao C."/>
            <person name="Jouanno E."/>
            <person name="Wen M."/>
            <person name="Mejri S."/>
            <person name="Dirks R."/>
            <person name="Jansen H."/>
            <person name="Henkel C."/>
            <person name="Chen W.J."/>
            <person name="Zahm M."/>
            <person name="Cabau C."/>
            <person name="Klopp C."/>
            <person name="Thompson A.W."/>
            <person name="Robinson-Rechavi M."/>
            <person name="Braasch I."/>
            <person name="Lecointre G."/>
            <person name="Bobe J."/>
            <person name="Postlethwait J.H."/>
            <person name="Berthelot C."/>
            <person name="Roest Crollius H."/>
            <person name="Guiguen Y."/>
        </authorList>
    </citation>
    <scope>NUCLEOTIDE SEQUENCE</scope>
    <source>
        <strain evidence="7">WJC10195</strain>
    </source>
</reference>
<dbReference type="PANTHER" id="PTHR37984">
    <property type="entry name" value="PROTEIN CBG26694"/>
    <property type="match status" value="1"/>
</dbReference>
<dbReference type="PROSITE" id="PS50994">
    <property type="entry name" value="INTEGRASE"/>
    <property type="match status" value="1"/>
</dbReference>
<dbReference type="SUPFAM" id="SSF56672">
    <property type="entry name" value="DNA/RNA polymerases"/>
    <property type="match status" value="1"/>
</dbReference>
<dbReference type="SUPFAM" id="SSF53098">
    <property type="entry name" value="Ribonuclease H-like"/>
    <property type="match status" value="1"/>
</dbReference>
<dbReference type="OrthoDB" id="4369127at2759"/>
<evidence type="ECO:0000313" key="8">
    <source>
        <dbReference type="Proteomes" id="UP001152622"/>
    </source>
</evidence>
<dbReference type="InterPro" id="IPR012337">
    <property type="entry name" value="RNaseH-like_sf"/>
</dbReference>
<dbReference type="EC" id="3.1.26.4" evidence="2"/>
<dbReference type="AlphaFoldDB" id="A0A9Q1FY50"/>
<comment type="caution">
    <text evidence="7">The sequence shown here is derived from an EMBL/GenBank/DDBJ whole genome shotgun (WGS) entry which is preliminary data.</text>
</comment>
<dbReference type="InterPro" id="IPR041588">
    <property type="entry name" value="Integrase_H2C2"/>
</dbReference>
<evidence type="ECO:0000256" key="1">
    <source>
        <dbReference type="ARBA" id="ARBA00010879"/>
    </source>
</evidence>